<gene>
    <name evidence="2" type="ORF">GV64_22300</name>
</gene>
<accession>A0A081KG01</accession>
<proteinExistence type="predicted"/>
<keyword evidence="1" id="KW-0732">Signal</keyword>
<dbReference type="SUPFAM" id="SSF48537">
    <property type="entry name" value="Phospholipase C/P1 nuclease"/>
    <property type="match status" value="1"/>
</dbReference>
<keyword evidence="3" id="KW-1185">Reference proteome</keyword>
<dbReference type="Proteomes" id="UP000027997">
    <property type="component" value="Unassembled WGS sequence"/>
</dbReference>
<reference evidence="2 3" key="1">
    <citation type="submission" date="2014-06" db="EMBL/GenBank/DDBJ databases">
        <title>Whole Genome Sequences of Three Symbiotic Endozoicomonas Bacteria.</title>
        <authorList>
            <person name="Neave M.J."/>
            <person name="Apprill A."/>
            <person name="Voolstra C.R."/>
        </authorList>
    </citation>
    <scope>NUCLEOTIDE SEQUENCE [LARGE SCALE GENOMIC DNA]</scope>
    <source>
        <strain evidence="2 3">DSM 22380</strain>
    </source>
</reference>
<comment type="caution">
    <text evidence="2">The sequence shown here is derived from an EMBL/GenBank/DDBJ whole genome shotgun (WGS) entry which is preliminary data.</text>
</comment>
<protein>
    <recommendedName>
        <fullName evidence="4">Phospholipase</fullName>
    </recommendedName>
</protein>
<dbReference type="EMBL" id="JOJP01000001">
    <property type="protein sequence ID" value="KEI73077.1"/>
    <property type="molecule type" value="Genomic_DNA"/>
</dbReference>
<dbReference type="GO" id="GO:0016788">
    <property type="term" value="F:hydrolase activity, acting on ester bonds"/>
    <property type="evidence" value="ECO:0007669"/>
    <property type="project" value="InterPro"/>
</dbReference>
<evidence type="ECO:0008006" key="4">
    <source>
        <dbReference type="Google" id="ProtNLM"/>
    </source>
</evidence>
<evidence type="ECO:0000256" key="1">
    <source>
        <dbReference type="SAM" id="SignalP"/>
    </source>
</evidence>
<name>A0A081KG01_9GAMM</name>
<evidence type="ECO:0000313" key="3">
    <source>
        <dbReference type="Proteomes" id="UP000027997"/>
    </source>
</evidence>
<dbReference type="InterPro" id="IPR008947">
    <property type="entry name" value="PLipase_C/P1_nuclease_dom_sf"/>
</dbReference>
<organism evidence="2 3">
    <name type="scientific">Endozoicomonas elysicola</name>
    <dbReference type="NCBI Taxonomy" id="305900"/>
    <lineage>
        <taxon>Bacteria</taxon>
        <taxon>Pseudomonadati</taxon>
        <taxon>Pseudomonadota</taxon>
        <taxon>Gammaproteobacteria</taxon>
        <taxon>Oceanospirillales</taxon>
        <taxon>Endozoicomonadaceae</taxon>
        <taxon>Endozoicomonas</taxon>
    </lineage>
</organism>
<dbReference type="AlphaFoldDB" id="A0A081KG01"/>
<sequence length="452" mass="51215">MRIFYFAVSLMLSAQVSAWSNHTLVTHQLVATLPQVRDAAPVEVESLNSFLLANESELEVFLSQQESWMRENLWHYAPRPEALEFRAKDKENDIRTRFTHAIRINPNAKLPLYLQLLPGDKRQQPEIDFALVSTLADSDSQGDVQFVQLMPEDKVAPLDVVSTASVEPDYGLDIGLFTDSNTDYGKVYGFGEQPFGNPNLEYGTQAPFHMGFYHESPIVYAFGGFLKRTYPEYRIQLYKQLSEFAFAQGHDYWGWRFMGWGLHYIGDFSNPYHVMPVPGNSTMETLRVGLLNMLDFPDAQNNAIQLASNRHTVLENFQSLVMTQAYLEQNLEHPTIQALTRHDEAREFNNDHIVTVMSQHSYDMGHDIHDVLERTMPEKYVDDPSVEYSDLNARASLQETVLNTSGEDGFNALVHIITDLLGGFSDNGASYVEAILSKQSSVSSQPEPQVAN</sequence>
<feature type="signal peptide" evidence="1">
    <location>
        <begin position="1"/>
        <end position="18"/>
    </location>
</feature>
<dbReference type="RefSeq" id="WP_020582264.1">
    <property type="nucleotide sequence ID" value="NZ_JOJP01000001.1"/>
</dbReference>
<dbReference type="eggNOG" id="ENOG502ZAXV">
    <property type="taxonomic scope" value="Bacteria"/>
</dbReference>
<evidence type="ECO:0000313" key="2">
    <source>
        <dbReference type="EMBL" id="KEI73077.1"/>
    </source>
</evidence>
<feature type="chain" id="PRO_5001758875" description="Phospholipase" evidence="1">
    <location>
        <begin position="19"/>
        <end position="452"/>
    </location>
</feature>